<feature type="compositionally biased region" description="Basic residues" evidence="2">
    <location>
        <begin position="303"/>
        <end position="321"/>
    </location>
</feature>
<feature type="region of interest" description="Disordered" evidence="2">
    <location>
        <begin position="302"/>
        <end position="353"/>
    </location>
</feature>
<evidence type="ECO:0000313" key="5">
    <source>
        <dbReference type="Proteomes" id="UP000799424"/>
    </source>
</evidence>
<feature type="compositionally biased region" description="Polar residues" evidence="2">
    <location>
        <begin position="175"/>
        <end position="188"/>
    </location>
</feature>
<feature type="region of interest" description="Disordered" evidence="2">
    <location>
        <begin position="646"/>
        <end position="670"/>
    </location>
</feature>
<feature type="compositionally biased region" description="Basic and acidic residues" evidence="2">
    <location>
        <begin position="322"/>
        <end position="331"/>
    </location>
</feature>
<accession>A0A6A6ZJM6</accession>
<feature type="DNA-binding region" description="Homeobox" evidence="1">
    <location>
        <begin position="26"/>
        <end position="78"/>
    </location>
</feature>
<evidence type="ECO:0000259" key="3">
    <source>
        <dbReference type="PROSITE" id="PS50071"/>
    </source>
</evidence>
<dbReference type="InterPro" id="IPR013087">
    <property type="entry name" value="Znf_C2H2_type"/>
</dbReference>
<dbReference type="GO" id="GO:0003677">
    <property type="term" value="F:DNA binding"/>
    <property type="evidence" value="ECO:0007669"/>
    <property type="project" value="UniProtKB-UniRule"/>
</dbReference>
<keyword evidence="5" id="KW-1185">Reference proteome</keyword>
<protein>
    <recommendedName>
        <fullName evidence="3">Homeobox domain-containing protein</fullName>
    </recommendedName>
</protein>
<dbReference type="Proteomes" id="UP000799424">
    <property type="component" value="Unassembled WGS sequence"/>
</dbReference>
<feature type="domain" description="Homeobox" evidence="3">
    <location>
        <begin position="24"/>
        <end position="77"/>
    </location>
</feature>
<name>A0A6A6ZJM6_9PLEO</name>
<sequence>MARPYGSLDDDLEDVGSLYRVKPTSRRAHQSLIPLEAGRVLEKASATNRYPSTSEIDTIAYRSGLAANTVRTWFHSRFGDAEPHQPSAHSDPFTAAPLNPTSVQSDVRCASSWFDQAEAVIGASSYGAQSVLSSIHQYLDLSTSNYSASSFARDSATDPPLHISPEGGPWHPGSRQDQASGHGSNPAITLSADGQPPQALVEYDQSAYNPYEHSPSPSVADSTRPCTVSSEAIGSTRSRARYARRQSQGNITRCDHCGAQFTGRYGQGNCSRHVRQQHSQKSAQLASACVCRACQKPFARQDARRKHEWKKHRLPGTKPRSRREAVTHEDSTSYAGTHDAHSDQGTPTGTHTLPEEPIVCARYRLPASPQRAHDHFASVQAELGHQSYNTYCQAVLAYCGYIVEQLQKKQSDVHHVFVRLLQDLSSQLLPEQLASPESPGPSERCVDADDDTTHRKSSGARQSRGKAPASRRASTTSLRFEPYARNNKKADDNPLIALLRLFKLPAYLGLDCPVHKFYITHGMASPCNGCAEDHPNGVRQHLLPTYSQQHVDIHPGHVPFMKRCGHCTEDIIDEVIWESRGHKARTCQGAKQPRGISVIVWARLFLKIFPGETSIPSPYRNDPRFLPNEVVAAVRQEVWPSALVSTVSSGTQPMHQPPDDRQDETDPDHNAAPLRWLNARLEQTVSLETLISCTSHLLEQLRAELNIRQTLNIGVIEDIEDQYRARLQNLQQHQDLSFNAVDMTSSTPTPFQEMQQIQAPITGGADDFQTPPLQPEAYGDRVRLHGSDVGTQPSTQEYYHGGTSFGMPSFFSSQTDYDNGSFMFPDQGQAALSPLQAGPSNCSPATYFPENQWPQYDERLDVPGSSRMHQAIAEEYAEEYSSRQLAAEIDQSMEMSPSASHAPMECDENPSPSNVNWESTSSGNNWYNY</sequence>
<organism evidence="4 5">
    <name type="scientific">Ophiobolus disseminans</name>
    <dbReference type="NCBI Taxonomy" id="1469910"/>
    <lineage>
        <taxon>Eukaryota</taxon>
        <taxon>Fungi</taxon>
        <taxon>Dikarya</taxon>
        <taxon>Ascomycota</taxon>
        <taxon>Pezizomycotina</taxon>
        <taxon>Dothideomycetes</taxon>
        <taxon>Pleosporomycetidae</taxon>
        <taxon>Pleosporales</taxon>
        <taxon>Pleosporineae</taxon>
        <taxon>Phaeosphaeriaceae</taxon>
        <taxon>Ophiobolus</taxon>
    </lineage>
</organism>
<evidence type="ECO:0000256" key="1">
    <source>
        <dbReference type="PROSITE-ProRule" id="PRU00108"/>
    </source>
</evidence>
<feature type="compositionally biased region" description="Polar residues" evidence="2">
    <location>
        <begin position="910"/>
        <end position="929"/>
    </location>
</feature>
<dbReference type="OrthoDB" id="8922241at2759"/>
<reference evidence="4" key="1">
    <citation type="journal article" date="2020" name="Stud. Mycol.">
        <title>101 Dothideomycetes genomes: a test case for predicting lifestyles and emergence of pathogens.</title>
        <authorList>
            <person name="Haridas S."/>
            <person name="Albert R."/>
            <person name="Binder M."/>
            <person name="Bloem J."/>
            <person name="Labutti K."/>
            <person name="Salamov A."/>
            <person name="Andreopoulos B."/>
            <person name="Baker S."/>
            <person name="Barry K."/>
            <person name="Bills G."/>
            <person name="Bluhm B."/>
            <person name="Cannon C."/>
            <person name="Castanera R."/>
            <person name="Culley D."/>
            <person name="Daum C."/>
            <person name="Ezra D."/>
            <person name="Gonzalez J."/>
            <person name="Henrissat B."/>
            <person name="Kuo A."/>
            <person name="Liang C."/>
            <person name="Lipzen A."/>
            <person name="Lutzoni F."/>
            <person name="Magnuson J."/>
            <person name="Mondo S."/>
            <person name="Nolan M."/>
            <person name="Ohm R."/>
            <person name="Pangilinan J."/>
            <person name="Park H.-J."/>
            <person name="Ramirez L."/>
            <person name="Alfaro M."/>
            <person name="Sun H."/>
            <person name="Tritt A."/>
            <person name="Yoshinaga Y."/>
            <person name="Zwiers L.-H."/>
            <person name="Turgeon B."/>
            <person name="Goodwin S."/>
            <person name="Spatafora J."/>
            <person name="Crous P."/>
            <person name="Grigoriev I."/>
        </authorList>
    </citation>
    <scope>NUCLEOTIDE SEQUENCE</scope>
    <source>
        <strain evidence="4">CBS 113818</strain>
    </source>
</reference>
<dbReference type="CDD" id="cd00086">
    <property type="entry name" value="homeodomain"/>
    <property type="match status" value="1"/>
</dbReference>
<feature type="region of interest" description="Disordered" evidence="2">
    <location>
        <begin position="431"/>
        <end position="484"/>
    </location>
</feature>
<dbReference type="EMBL" id="MU006241">
    <property type="protein sequence ID" value="KAF2820445.1"/>
    <property type="molecule type" value="Genomic_DNA"/>
</dbReference>
<evidence type="ECO:0000256" key="2">
    <source>
        <dbReference type="SAM" id="MobiDB-lite"/>
    </source>
</evidence>
<dbReference type="GO" id="GO:0005634">
    <property type="term" value="C:nucleus"/>
    <property type="evidence" value="ECO:0007669"/>
    <property type="project" value="UniProtKB-SubCell"/>
</dbReference>
<dbReference type="AlphaFoldDB" id="A0A6A6ZJM6"/>
<proteinExistence type="predicted"/>
<dbReference type="PROSITE" id="PS50071">
    <property type="entry name" value="HOMEOBOX_2"/>
    <property type="match status" value="1"/>
</dbReference>
<dbReference type="PROSITE" id="PS00028">
    <property type="entry name" value="ZINC_FINGER_C2H2_1"/>
    <property type="match status" value="1"/>
</dbReference>
<dbReference type="InterPro" id="IPR009057">
    <property type="entry name" value="Homeodomain-like_sf"/>
</dbReference>
<keyword evidence="1" id="KW-0371">Homeobox</keyword>
<feature type="region of interest" description="Disordered" evidence="2">
    <location>
        <begin position="892"/>
        <end position="929"/>
    </location>
</feature>
<feature type="region of interest" description="Disordered" evidence="2">
    <location>
        <begin position="230"/>
        <end position="249"/>
    </location>
</feature>
<gene>
    <name evidence="4" type="ORF">CC86DRAFT_412313</name>
</gene>
<keyword evidence="1" id="KW-0539">Nucleus</keyword>
<dbReference type="SUPFAM" id="SSF46689">
    <property type="entry name" value="Homeodomain-like"/>
    <property type="match status" value="1"/>
</dbReference>
<evidence type="ECO:0000313" key="4">
    <source>
        <dbReference type="EMBL" id="KAF2820445.1"/>
    </source>
</evidence>
<feature type="region of interest" description="Disordered" evidence="2">
    <location>
        <begin position="150"/>
        <end position="194"/>
    </location>
</feature>
<keyword evidence="1" id="KW-0238">DNA-binding</keyword>
<dbReference type="InterPro" id="IPR001356">
    <property type="entry name" value="HD"/>
</dbReference>
<comment type="subcellular location">
    <subcellularLocation>
        <location evidence="1">Nucleus</location>
    </subcellularLocation>
</comment>
<feature type="compositionally biased region" description="Basic and acidic residues" evidence="2">
    <location>
        <begin position="444"/>
        <end position="454"/>
    </location>
</feature>